<proteinExistence type="predicted"/>
<dbReference type="InterPro" id="IPR015943">
    <property type="entry name" value="WD40/YVTN_repeat-like_dom_sf"/>
</dbReference>
<evidence type="ECO:0000256" key="5">
    <source>
        <dbReference type="SAM" id="Coils"/>
    </source>
</evidence>
<dbReference type="Gene3D" id="2.130.10.10">
    <property type="entry name" value="YVTN repeat-like/Quinoprotein amine dehydrogenase"/>
    <property type="match status" value="1"/>
</dbReference>
<evidence type="ECO:0000256" key="4">
    <source>
        <dbReference type="PROSITE-ProRule" id="PRU00221"/>
    </source>
</evidence>
<evidence type="ECO:0000256" key="2">
    <source>
        <dbReference type="ARBA" id="ARBA00022737"/>
    </source>
</evidence>
<dbReference type="PROSITE" id="PS50294">
    <property type="entry name" value="WD_REPEATS_REGION"/>
    <property type="match status" value="1"/>
</dbReference>
<dbReference type="Pfam" id="PF23754">
    <property type="entry name" value="Beta-prop_IP5PC_F"/>
    <property type="match status" value="1"/>
</dbReference>
<keyword evidence="3" id="KW-0687">Ribonucleoprotein</keyword>
<dbReference type="VEuPathDB" id="TriTrypDB:LtaPh_2114100"/>
<dbReference type="InterPro" id="IPR056454">
    <property type="entry name" value="Beta-prop_IP5PC_F"/>
</dbReference>
<dbReference type="EMBL" id="BLBS01000027">
    <property type="protein sequence ID" value="GET88382.1"/>
    <property type="molecule type" value="Genomic_DNA"/>
</dbReference>
<feature type="coiled-coil region" evidence="5">
    <location>
        <begin position="520"/>
        <end position="554"/>
    </location>
</feature>
<feature type="repeat" description="WD" evidence="4">
    <location>
        <begin position="269"/>
        <end position="310"/>
    </location>
</feature>
<dbReference type="OrthoDB" id="674604at2759"/>
<keyword evidence="2" id="KW-0677">Repeat</keyword>
<organism evidence="8 9">
    <name type="scientific">Leishmania tarentolae</name>
    <name type="common">Sauroleishmania tarentolae</name>
    <dbReference type="NCBI Taxonomy" id="5689"/>
    <lineage>
        <taxon>Eukaryota</taxon>
        <taxon>Discoba</taxon>
        <taxon>Euglenozoa</taxon>
        <taxon>Kinetoplastea</taxon>
        <taxon>Metakinetoplastina</taxon>
        <taxon>Trypanosomatida</taxon>
        <taxon>Trypanosomatidae</taxon>
        <taxon>Leishmaniinae</taxon>
        <taxon>Leishmania</taxon>
        <taxon>lizard Leishmania</taxon>
    </lineage>
</organism>
<keyword evidence="1 4" id="KW-0853">WD repeat</keyword>
<keyword evidence="9" id="KW-1185">Reference proteome</keyword>
<dbReference type="InterPro" id="IPR039241">
    <property type="entry name" value="Rrp9-like"/>
</dbReference>
<dbReference type="SMART" id="SM00320">
    <property type="entry name" value="WD40"/>
    <property type="match status" value="4"/>
</dbReference>
<evidence type="ECO:0000313" key="8">
    <source>
        <dbReference type="EMBL" id="GET88382.1"/>
    </source>
</evidence>
<evidence type="ECO:0000313" key="9">
    <source>
        <dbReference type="Proteomes" id="UP000419144"/>
    </source>
</evidence>
<feature type="repeat" description="WD" evidence="4">
    <location>
        <begin position="213"/>
        <end position="258"/>
    </location>
</feature>
<keyword evidence="5" id="KW-0175">Coiled coil</keyword>
<sequence>MRTRIRRATLPVREQSGTPPPARKADQPLLRPSTQMSALGSPVPRQTCGRKRKRASLMQHRNTSGSDEAPTSMRSLAHRNVLTGCESVSVSRRFKGQSCCSAVALDGTVWTGERAGAIAVRLASNGMEVRRIAPIGGASVLVMENVSGNMWAGYSDGAIRVFDHVTLKVLRESTQHTAAVYAMCAADGYVFTGGADRKVYRWMEEDLHYSCMYYGHRNAVRSLTTYTDQKSGSRYVVSGSDDGTVKVWEATVAKTNGTPQKDCSCVSTIHGQGRSVLSMLVWEDTAELWAGSEDSIIRVWDLSSMTVITVLTAHRAPVVALKKVGDTVWSGSKDGAITITNRFSKDILHQASKPPARSNAATGRPRSSTLIMPVTCSAVYEVWTTAVDGSWQCWNFTVPQWVKSNVKHADFFKGGRCLLHKQPQRRSHSVRTGSVHVYSGDSSHSASALVQNRDKKLRESVAQTRHTVAVLLACSKVENHVGAHNGNGVAHCNEAADVDVVEDDDIPLDVVVESIHNDHAAETQKEVRFKEAELAKERRKSADLRAELEKIGKDPVAIAEEGAQNVFTRTDSLATAGALVETNGMNRQSSARDRPARETLIKVSSQLELIKAQNKAMTVALTTSKRVPG</sequence>
<dbReference type="SUPFAM" id="SSF50978">
    <property type="entry name" value="WD40 repeat-like"/>
    <property type="match status" value="1"/>
</dbReference>
<dbReference type="PROSITE" id="PS50082">
    <property type="entry name" value="WD_REPEATS_2"/>
    <property type="match status" value="2"/>
</dbReference>
<evidence type="ECO:0000256" key="3">
    <source>
        <dbReference type="ARBA" id="ARBA00022980"/>
    </source>
</evidence>
<comment type="caution">
    <text evidence="8">The sequence shown here is derived from an EMBL/GenBank/DDBJ whole genome shotgun (WGS) entry which is preliminary data.</text>
</comment>
<reference evidence="8" key="1">
    <citation type="submission" date="2019-11" db="EMBL/GenBank/DDBJ databases">
        <title>Leishmania tarentolae CDS.</title>
        <authorList>
            <person name="Goto Y."/>
            <person name="Yamagishi J."/>
        </authorList>
    </citation>
    <scope>NUCLEOTIDE SEQUENCE [LARGE SCALE GENOMIC DNA]</scope>
    <source>
        <strain evidence="8">Parrot Tar II</strain>
    </source>
</reference>
<evidence type="ECO:0000256" key="6">
    <source>
        <dbReference type="SAM" id="MobiDB-lite"/>
    </source>
</evidence>
<dbReference type="PANTHER" id="PTHR19865:SF2">
    <property type="entry name" value="F-BOX AND WD REPEAT DOMAIN-CONTAINING 11-A"/>
    <property type="match status" value="1"/>
</dbReference>
<dbReference type="InterPro" id="IPR019775">
    <property type="entry name" value="WD40_repeat_CS"/>
</dbReference>
<dbReference type="Proteomes" id="UP000419144">
    <property type="component" value="Unassembled WGS sequence"/>
</dbReference>
<dbReference type="InterPro" id="IPR036322">
    <property type="entry name" value="WD40_repeat_dom_sf"/>
</dbReference>
<keyword evidence="3" id="KW-0689">Ribosomal protein</keyword>
<dbReference type="GO" id="GO:0032040">
    <property type="term" value="C:small-subunit processome"/>
    <property type="evidence" value="ECO:0007669"/>
    <property type="project" value="TreeGrafter"/>
</dbReference>
<dbReference type="PANTHER" id="PTHR19865">
    <property type="entry name" value="U3 SMALL NUCLEOLAR RNA INTERACTING PROTEIN 2"/>
    <property type="match status" value="1"/>
</dbReference>
<dbReference type="GO" id="GO:0005840">
    <property type="term" value="C:ribosome"/>
    <property type="evidence" value="ECO:0007669"/>
    <property type="project" value="UniProtKB-KW"/>
</dbReference>
<feature type="domain" description="IP5PC-F beta-propeller" evidence="7">
    <location>
        <begin position="102"/>
        <end position="192"/>
    </location>
</feature>
<dbReference type="AlphaFoldDB" id="A0A640KFZ7"/>
<protein>
    <recommendedName>
        <fullName evidence="7">IP5PC-F beta-propeller domain-containing protein</fullName>
    </recommendedName>
</protein>
<name>A0A640KFZ7_LEITA</name>
<dbReference type="GO" id="GO:0034511">
    <property type="term" value="F:U3 snoRNA binding"/>
    <property type="evidence" value="ECO:0007669"/>
    <property type="project" value="InterPro"/>
</dbReference>
<dbReference type="PROSITE" id="PS00678">
    <property type="entry name" value="WD_REPEATS_1"/>
    <property type="match status" value="1"/>
</dbReference>
<feature type="region of interest" description="Disordered" evidence="6">
    <location>
        <begin position="1"/>
        <end position="72"/>
    </location>
</feature>
<accession>A0A640KFZ7</accession>
<evidence type="ECO:0000256" key="1">
    <source>
        <dbReference type="ARBA" id="ARBA00022574"/>
    </source>
</evidence>
<gene>
    <name evidence="8" type="ORF">LtaPh_2114100</name>
</gene>
<evidence type="ECO:0000259" key="7">
    <source>
        <dbReference type="Pfam" id="PF23754"/>
    </source>
</evidence>
<dbReference type="Pfam" id="PF00400">
    <property type="entry name" value="WD40"/>
    <property type="match status" value="2"/>
</dbReference>
<dbReference type="InterPro" id="IPR001680">
    <property type="entry name" value="WD40_rpt"/>
</dbReference>